<evidence type="ECO:0000313" key="2">
    <source>
        <dbReference type="Proteomes" id="UP000005025"/>
    </source>
</evidence>
<dbReference type="AlphaFoldDB" id="H1LHG4"/>
<accession>H1LHG4</accession>
<reference evidence="1 2" key="1">
    <citation type="submission" date="2011-09" db="EMBL/GenBank/DDBJ databases">
        <authorList>
            <person name="Weinstock G."/>
            <person name="Sodergren E."/>
            <person name="Clifton S."/>
            <person name="Fulton L."/>
            <person name="Fulton B."/>
            <person name="Courtney L."/>
            <person name="Fronick C."/>
            <person name="Harrison M."/>
            <person name="Strong C."/>
            <person name="Farmer C."/>
            <person name="Delahaunty K."/>
            <person name="Markovic C."/>
            <person name="Hall O."/>
            <person name="Minx P."/>
            <person name="Tomlinson C."/>
            <person name="Mitreva M."/>
            <person name="Hou S."/>
            <person name="Chen J."/>
            <person name="Wollam A."/>
            <person name="Pepin K.H."/>
            <person name="Johnson M."/>
            <person name="Bhonagiri V."/>
            <person name="Zhang X."/>
            <person name="Suruliraj S."/>
            <person name="Warren W."/>
            <person name="Chinwalla A."/>
            <person name="Mardis E.R."/>
            <person name="Wilson R.K."/>
        </authorList>
    </citation>
    <scope>NUCLEOTIDE SEQUENCE [LARGE SCALE GENOMIC DNA]</scope>
    <source>
        <strain evidence="1 2">F0435</strain>
    </source>
</reference>
<comment type="caution">
    <text evidence="1">The sequence shown here is derived from an EMBL/GenBank/DDBJ whole genome shotgun (WGS) entry which is preliminary data.</text>
</comment>
<dbReference type="Proteomes" id="UP000005025">
    <property type="component" value="Unassembled WGS sequence"/>
</dbReference>
<sequence>MLTHRSLLGVTSFHYFAKKSNLNWNTYRQLPGEAVLMTNCPSRRKQSK</sequence>
<protein>
    <submittedName>
        <fullName evidence="1">Uncharacterized protein</fullName>
    </submittedName>
</protein>
<proteinExistence type="predicted"/>
<dbReference type="EMBL" id="AGRJ01000176">
    <property type="protein sequence ID" value="EHO50455.1"/>
    <property type="molecule type" value="Genomic_DNA"/>
</dbReference>
<gene>
    <name evidence="1" type="ORF">HMPREF9104_02055</name>
</gene>
<dbReference type="HOGENOM" id="CLU_3154182_0_0_9"/>
<evidence type="ECO:0000313" key="1">
    <source>
        <dbReference type="EMBL" id="EHO50455.1"/>
    </source>
</evidence>
<name>H1LHG4_9LACO</name>
<organism evidence="1 2">
    <name type="scientific">Lentilactobacillus kisonensis F0435</name>
    <dbReference type="NCBI Taxonomy" id="797516"/>
    <lineage>
        <taxon>Bacteria</taxon>
        <taxon>Bacillati</taxon>
        <taxon>Bacillota</taxon>
        <taxon>Bacilli</taxon>
        <taxon>Lactobacillales</taxon>
        <taxon>Lactobacillaceae</taxon>
        <taxon>Lentilactobacillus</taxon>
    </lineage>
</organism>